<evidence type="ECO:0000313" key="2">
    <source>
        <dbReference type="Proteomes" id="UP000566819"/>
    </source>
</evidence>
<sequence length="125" mass="13936">MPAGAVLGMSYFCRINENLPEAFPINEFKIVRDIIGIRPQRSGGIRLEKEILGGQKVIHAYGMECGYLFRMGVARRVVNIAFDFKMPVPVFAKLRRGTQFIGNSSHARTGDMKILIGGIVCDFKT</sequence>
<dbReference type="AlphaFoldDB" id="A0A8H4RID3"/>
<comment type="caution">
    <text evidence="1">The sequence shown here is derived from an EMBL/GenBank/DDBJ whole genome shotgun (WGS) entry which is preliminary data.</text>
</comment>
<dbReference type="Proteomes" id="UP000566819">
    <property type="component" value="Unassembled WGS sequence"/>
</dbReference>
<evidence type="ECO:0000313" key="1">
    <source>
        <dbReference type="EMBL" id="KAF4629523.1"/>
    </source>
</evidence>
<protein>
    <submittedName>
        <fullName evidence="1">Uncharacterized protein</fullName>
    </submittedName>
</protein>
<name>A0A8H4RID3_9HELO</name>
<gene>
    <name evidence="1" type="ORF">G7Y89_g8623</name>
</gene>
<accession>A0A8H4RID3</accession>
<keyword evidence="2" id="KW-1185">Reference proteome</keyword>
<organism evidence="1 2">
    <name type="scientific">Cudoniella acicularis</name>
    <dbReference type="NCBI Taxonomy" id="354080"/>
    <lineage>
        <taxon>Eukaryota</taxon>
        <taxon>Fungi</taxon>
        <taxon>Dikarya</taxon>
        <taxon>Ascomycota</taxon>
        <taxon>Pezizomycotina</taxon>
        <taxon>Leotiomycetes</taxon>
        <taxon>Helotiales</taxon>
        <taxon>Tricladiaceae</taxon>
        <taxon>Cudoniella</taxon>
    </lineage>
</organism>
<dbReference type="Gene3D" id="3.40.50.720">
    <property type="entry name" value="NAD(P)-binding Rossmann-like Domain"/>
    <property type="match status" value="1"/>
</dbReference>
<reference evidence="1 2" key="1">
    <citation type="submission" date="2020-03" db="EMBL/GenBank/DDBJ databases">
        <title>Draft Genome Sequence of Cudoniella acicularis.</title>
        <authorList>
            <person name="Buettner E."/>
            <person name="Kellner H."/>
        </authorList>
    </citation>
    <scope>NUCLEOTIDE SEQUENCE [LARGE SCALE GENOMIC DNA]</scope>
    <source>
        <strain evidence="1 2">DSM 108380</strain>
    </source>
</reference>
<proteinExistence type="predicted"/>
<dbReference type="OrthoDB" id="2015447at2759"/>
<dbReference type="EMBL" id="JAAMPI010000665">
    <property type="protein sequence ID" value="KAF4629523.1"/>
    <property type="molecule type" value="Genomic_DNA"/>
</dbReference>